<dbReference type="EMBL" id="VSSQ01010183">
    <property type="protein sequence ID" value="MPM43651.1"/>
    <property type="molecule type" value="Genomic_DNA"/>
</dbReference>
<accession>A0A644ZUT4</accession>
<dbReference type="Gene3D" id="3.30.70.20">
    <property type="match status" value="1"/>
</dbReference>
<dbReference type="SUPFAM" id="SSF51905">
    <property type="entry name" value="FAD/NAD(P)-binding domain"/>
    <property type="match status" value="1"/>
</dbReference>
<dbReference type="PROSITE" id="PS51379">
    <property type="entry name" value="4FE4S_FER_2"/>
    <property type="match status" value="2"/>
</dbReference>
<dbReference type="Gene3D" id="3.30.9.10">
    <property type="entry name" value="D-Amino Acid Oxidase, subunit A, domain 2"/>
    <property type="match status" value="1"/>
</dbReference>
<dbReference type="SUPFAM" id="SSF54862">
    <property type="entry name" value="4Fe-4S ferredoxins"/>
    <property type="match status" value="1"/>
</dbReference>
<dbReference type="InterPro" id="IPR007419">
    <property type="entry name" value="BFD-like_2Fe2S-bd_dom"/>
</dbReference>
<dbReference type="InterPro" id="IPR017900">
    <property type="entry name" value="4Fe4S_Fe_S_CS"/>
</dbReference>
<dbReference type="GO" id="GO:0005737">
    <property type="term" value="C:cytoplasm"/>
    <property type="evidence" value="ECO:0007669"/>
    <property type="project" value="TreeGrafter"/>
</dbReference>
<dbReference type="PANTHER" id="PTHR13847">
    <property type="entry name" value="SARCOSINE DEHYDROGENASE-RELATED"/>
    <property type="match status" value="1"/>
</dbReference>
<dbReference type="Pfam" id="PF01266">
    <property type="entry name" value="DAO"/>
    <property type="match status" value="1"/>
</dbReference>
<dbReference type="Gene3D" id="1.10.10.1100">
    <property type="entry name" value="BFD-like [2Fe-2S]-binding domain"/>
    <property type="match status" value="1"/>
</dbReference>
<proteinExistence type="predicted"/>
<reference evidence="2" key="1">
    <citation type="submission" date="2019-08" db="EMBL/GenBank/DDBJ databases">
        <authorList>
            <person name="Kucharzyk K."/>
            <person name="Murdoch R.W."/>
            <person name="Higgins S."/>
            <person name="Loffler F."/>
        </authorList>
    </citation>
    <scope>NUCLEOTIDE SEQUENCE</scope>
</reference>
<evidence type="ECO:0000259" key="1">
    <source>
        <dbReference type="PROSITE" id="PS51379"/>
    </source>
</evidence>
<dbReference type="Gene3D" id="3.50.50.60">
    <property type="entry name" value="FAD/NAD(P)-binding domain"/>
    <property type="match status" value="1"/>
</dbReference>
<dbReference type="PROSITE" id="PS00198">
    <property type="entry name" value="4FE4S_FER_1"/>
    <property type="match status" value="1"/>
</dbReference>
<gene>
    <name evidence="2" type="ORF">SDC9_90328</name>
</gene>
<dbReference type="Pfam" id="PF00037">
    <property type="entry name" value="Fer4"/>
    <property type="match status" value="1"/>
</dbReference>
<evidence type="ECO:0000313" key="2">
    <source>
        <dbReference type="EMBL" id="MPM43651.1"/>
    </source>
</evidence>
<dbReference type="InterPro" id="IPR006076">
    <property type="entry name" value="FAD-dep_OxRdtase"/>
</dbReference>
<comment type="caution">
    <text evidence="2">The sequence shown here is derived from an EMBL/GenBank/DDBJ whole genome shotgun (WGS) entry which is preliminary data.</text>
</comment>
<dbReference type="InterPro" id="IPR041854">
    <property type="entry name" value="BFD-like_2Fe2S-bd_dom_sf"/>
</dbReference>
<sequence>MPEAERRKKPFVQIDCLYGFACNPCAFACPYGAITKSSTSTVPVVDFDKCIGCMQCVYQCPGLAIFGYNIEKDQLFLPIEYEANEKEEVYLVDNNGKILGEGSIEKILTKPNKTNVARVKSTTVHGDELIKVRGFIVKSNYPDKPSLQPAEYKESGETYVCHCDDVTLDEILDRIGDRKFISVDEIKHTTRLGMGACRGKRCIRRLKTTIASKGITIVGDATPRGPLSNQVLIGELYPGKENEVIVPFTPGVKTERRKVKSLVAGGGIGGSALFRYLAEAGFSPVLVNYDRGASWRNIAGGRPAFSVPELSDIAIHNRDIFVDLQKIKNVDYKPIRYVSFAHDDATFKALDASRAWSDAYMVDKKDFQKEISPYFNKDLSTYQAALITHDCWQATPGRVIDLIRSIGIEKGGSILEDCELIDLRKEGEKYIVLVRDHNKQYIEFETEVFINALGPTADKFARKLNIETGLYPVRHQAFITRRLPLLGKDGDSLDMLIDRRKYKVFSSVYGQQLKETGQIIGCASPLTDPKETDKNLKINSKEFLEIVSEIFCDWIPQLSSAGFQAVWSGYYVEPRYIIDPSLGLFVGLRGHGFMLSQYLAKVYVDKLTGKPVPEYFDKLALRGPGLSESAFK</sequence>
<protein>
    <recommendedName>
        <fullName evidence="1">4Fe-4S ferredoxin-type domain-containing protein</fullName>
    </recommendedName>
</protein>
<feature type="domain" description="4Fe-4S ferredoxin-type" evidence="1">
    <location>
        <begin position="8"/>
        <end position="39"/>
    </location>
</feature>
<organism evidence="2">
    <name type="scientific">bioreactor metagenome</name>
    <dbReference type="NCBI Taxonomy" id="1076179"/>
    <lineage>
        <taxon>unclassified sequences</taxon>
        <taxon>metagenomes</taxon>
        <taxon>ecological metagenomes</taxon>
    </lineage>
</organism>
<dbReference type="AlphaFoldDB" id="A0A644ZUT4"/>
<feature type="domain" description="4Fe-4S ferredoxin-type" evidence="1">
    <location>
        <begin position="41"/>
        <end position="71"/>
    </location>
</feature>
<dbReference type="InterPro" id="IPR036188">
    <property type="entry name" value="FAD/NAD-bd_sf"/>
</dbReference>
<name>A0A644ZUT4_9ZZZZ</name>
<dbReference type="Pfam" id="PF04324">
    <property type="entry name" value="Fer2_BFD"/>
    <property type="match status" value="1"/>
</dbReference>
<dbReference type="InterPro" id="IPR017896">
    <property type="entry name" value="4Fe4S_Fe-S-bd"/>
</dbReference>